<feature type="domain" description="Protein arginine N-methyltransferase 3-like C2H2 zinc finger" evidence="23">
    <location>
        <begin position="59"/>
        <end position="104"/>
    </location>
</feature>
<dbReference type="Pfam" id="PF17777">
    <property type="entry name" value="RL10P_insert"/>
    <property type="match status" value="1"/>
</dbReference>
<dbReference type="GO" id="GO:0002181">
    <property type="term" value="P:cytoplasmic translation"/>
    <property type="evidence" value="ECO:0007669"/>
    <property type="project" value="TreeGrafter"/>
</dbReference>
<proteinExistence type="inferred from homology"/>
<keyword evidence="8 18" id="KW-0949">S-adenosyl-L-methionine</keyword>
<dbReference type="GO" id="GO:0032259">
    <property type="term" value="P:methylation"/>
    <property type="evidence" value="ECO:0007669"/>
    <property type="project" value="UniProtKB-KW"/>
</dbReference>
<evidence type="ECO:0000259" key="22">
    <source>
        <dbReference type="Pfam" id="PF17777"/>
    </source>
</evidence>
<dbReference type="SUPFAM" id="SSF53335">
    <property type="entry name" value="S-adenosyl-L-methionine-dependent methyltransferases"/>
    <property type="match status" value="1"/>
</dbReference>
<comment type="catalytic activity">
    <reaction evidence="17">
        <text>L-arginyl-[protein] + S-adenosyl-L-methionine = N(omega)-methyl-L-arginyl-[protein] + S-adenosyl-L-homocysteine + H(+)</text>
        <dbReference type="Rhea" id="RHEA:48100"/>
        <dbReference type="Rhea" id="RHEA-COMP:10532"/>
        <dbReference type="Rhea" id="RHEA-COMP:11990"/>
        <dbReference type="ChEBI" id="CHEBI:15378"/>
        <dbReference type="ChEBI" id="CHEBI:29965"/>
        <dbReference type="ChEBI" id="CHEBI:57856"/>
        <dbReference type="ChEBI" id="CHEBI:59789"/>
        <dbReference type="ChEBI" id="CHEBI:65280"/>
    </reaction>
    <physiologicalReaction direction="left-to-right" evidence="17">
        <dbReference type="Rhea" id="RHEA:48101"/>
    </physiologicalReaction>
</comment>
<dbReference type="Gene3D" id="3.90.105.20">
    <property type="match status" value="1"/>
</dbReference>
<evidence type="ECO:0000256" key="13">
    <source>
        <dbReference type="ARBA" id="ARBA00023274"/>
    </source>
</evidence>
<evidence type="ECO:0000256" key="5">
    <source>
        <dbReference type="ARBA" id="ARBA00022490"/>
    </source>
</evidence>
<evidence type="ECO:0000256" key="6">
    <source>
        <dbReference type="ARBA" id="ARBA00022603"/>
    </source>
</evidence>
<keyword evidence="7 18" id="KW-0808">Transferase</keyword>
<dbReference type="InterPro" id="IPR036236">
    <property type="entry name" value="Znf_C2H2_sf"/>
</dbReference>
<dbReference type="PROSITE" id="PS51678">
    <property type="entry name" value="SAM_MT_PRMT"/>
    <property type="match status" value="1"/>
</dbReference>
<dbReference type="GO" id="GO:0008270">
    <property type="term" value="F:zinc ion binding"/>
    <property type="evidence" value="ECO:0007669"/>
    <property type="project" value="UniProtKB-KW"/>
</dbReference>
<keyword evidence="10" id="KW-0863">Zinc-finger</keyword>
<dbReference type="OMA" id="MAPSQCK"/>
<evidence type="ECO:0000313" key="25">
    <source>
        <dbReference type="EnsemblMetazoa" id="ASTEI04359-PA"/>
    </source>
</evidence>
<dbReference type="InterPro" id="IPR040637">
    <property type="entry name" value="Ribosomal_uL10-like_insert"/>
</dbReference>
<name>A0A182Y7C3_ANOST</name>
<keyword evidence="5" id="KW-0963">Cytoplasm</keyword>
<comment type="function">
    <text evidence="1">Ribosomal protein P0 is the functional equivalent of E.coli protein L10.</text>
</comment>
<sequence length="864" mass="96849">MCDMDTTVDDSNGEDDEWEVAEEQNDPVKCLFCETISPTMTVAIRHAKQQHDFDLAGVRRRFHLDEYSYIKMINYIRREKPGPEQFRTATGSSFPWADDKYLKPVENETWLMFDLDELDEIMLSNGTGGNGASVEKENGNDIGDTMTLTTDQYRKLQGIINDLTAQLREKENLLQHAASSIEKMKESFRNVLAEQQQPSAGENGKADADDAGGDKKLEQIKRKLEHCVSSVSVDDDQSYFNTYSHFGIHHDMLSDEVRTSSYRDAILRNADIMKDKTVLDLGCGTAILSMFASKAGAKEVISVDQSDIIYQAMDIVRKNNIDNIRFVKGRLEDTELPVEKVDIIVSEWMGYFLLFEGMMDSVIYARKQYLREGGLILPNRCNISIAGYGDLERHNEFIGFWKNVYGFDMSCMKKEVLREATVEVCKPEHIITNANIIANFDLMEVDVDCPNFSYTFDLKVKKDTQLTALIGYFDTFFELPEHIEFSTSPYSRPTHWKQTIFYLEEPVPVKEGQTIAGKFVCRRDPKDVRSLFINIEVLNMVLNPYYHIKMGREDKATWKSNYFLKVVQLLDEYPRCFIVGADNVGSRQMQTIRMSLRGSAIVLMGKNTMMRKAIRGHLENNQSLEKLLNHIKGNVGFVFTKGDLAEVRDKLTASKVRAPARAGAIAPLEVVIPAQNTGLGPEKTSFFQALSIPTKISKGTIEIINDVPILKPGDKVGASEATLLNMLNISPFSYGLQIQQVYDSGSIFSPEILDIKPEDLRAKFQAGVANLAAVSLQIGYPTLASVPHSIANGFRNLLAIAAVTEVEFKEAETVKEFIKDPSKFASTSTAAAPAASAAAPAAKAEEKKEESESEDEDMGFGLFD</sequence>
<reference evidence="25" key="2">
    <citation type="submission" date="2020-05" db="UniProtKB">
        <authorList>
            <consortium name="EnsemblMetazoa"/>
        </authorList>
    </citation>
    <scope>IDENTIFICATION</scope>
    <source>
        <strain evidence="25">Indian</strain>
    </source>
</reference>
<dbReference type="Pfam" id="PF00466">
    <property type="entry name" value="Ribosomal_L10"/>
    <property type="match status" value="1"/>
</dbReference>
<dbReference type="InterPro" id="IPR001790">
    <property type="entry name" value="Ribosomal_uL10"/>
</dbReference>
<keyword evidence="11" id="KW-0862">Zinc</keyword>
<dbReference type="InterPro" id="IPR025714">
    <property type="entry name" value="Methyltranfer_dom"/>
</dbReference>
<organism evidence="25 26">
    <name type="scientific">Anopheles stephensi</name>
    <name type="common">Indo-Pakistan malaria mosquito</name>
    <dbReference type="NCBI Taxonomy" id="30069"/>
    <lineage>
        <taxon>Eukaryota</taxon>
        <taxon>Metazoa</taxon>
        <taxon>Ecdysozoa</taxon>
        <taxon>Arthropoda</taxon>
        <taxon>Hexapoda</taxon>
        <taxon>Insecta</taxon>
        <taxon>Pterygota</taxon>
        <taxon>Neoptera</taxon>
        <taxon>Endopterygota</taxon>
        <taxon>Diptera</taxon>
        <taxon>Nematocera</taxon>
        <taxon>Culicoidea</taxon>
        <taxon>Culicidae</taxon>
        <taxon>Anophelinae</taxon>
        <taxon>Anopheles</taxon>
    </lineage>
</organism>
<dbReference type="Gene3D" id="3.30.70.1730">
    <property type="match status" value="1"/>
</dbReference>
<evidence type="ECO:0000256" key="10">
    <source>
        <dbReference type="ARBA" id="ARBA00022771"/>
    </source>
</evidence>
<dbReference type="VEuPathDB" id="VectorBase:ASTE016276"/>
<dbReference type="InterPro" id="IPR043141">
    <property type="entry name" value="Ribosomal_uL10-like_sf"/>
</dbReference>
<dbReference type="Pfam" id="PF00428">
    <property type="entry name" value="Ribosomal_60s"/>
    <property type="match status" value="1"/>
</dbReference>
<evidence type="ECO:0000256" key="2">
    <source>
        <dbReference type="ARBA" id="ARBA00004514"/>
    </source>
</evidence>
<feature type="domain" description="Methyltransferase" evidence="21">
    <location>
        <begin position="274"/>
        <end position="382"/>
    </location>
</feature>
<dbReference type="GO" id="GO:0070180">
    <property type="term" value="F:large ribosomal subunit rRNA binding"/>
    <property type="evidence" value="ECO:0007669"/>
    <property type="project" value="TreeGrafter"/>
</dbReference>
<evidence type="ECO:0000256" key="17">
    <source>
        <dbReference type="ARBA" id="ARBA00049303"/>
    </source>
</evidence>
<dbReference type="Gene3D" id="3.40.50.150">
    <property type="entry name" value="Vaccinia Virus protein VP39"/>
    <property type="match status" value="1"/>
</dbReference>
<evidence type="ECO:0000256" key="7">
    <source>
        <dbReference type="ARBA" id="ARBA00022679"/>
    </source>
</evidence>
<dbReference type="CDD" id="cd02440">
    <property type="entry name" value="AdoMet_MTases"/>
    <property type="match status" value="1"/>
</dbReference>
<evidence type="ECO:0000256" key="19">
    <source>
        <dbReference type="SAM" id="Coils"/>
    </source>
</evidence>
<evidence type="ECO:0000256" key="16">
    <source>
        <dbReference type="ARBA" id="ARBA00047384"/>
    </source>
</evidence>
<evidence type="ECO:0000256" key="14">
    <source>
        <dbReference type="ARBA" id="ARBA00035202"/>
    </source>
</evidence>
<dbReference type="VEuPathDB" id="VectorBase:ASTEI20_038714"/>
<dbReference type="GO" id="GO:0003735">
    <property type="term" value="F:structural constituent of ribosome"/>
    <property type="evidence" value="ECO:0007669"/>
    <property type="project" value="TreeGrafter"/>
</dbReference>
<dbReference type="Proteomes" id="UP000076408">
    <property type="component" value="Unassembled WGS sequence"/>
</dbReference>
<dbReference type="Pfam" id="PF13847">
    <property type="entry name" value="Methyltransf_31"/>
    <property type="match status" value="1"/>
</dbReference>
<comment type="subcellular location">
    <subcellularLocation>
        <location evidence="2">Cytoplasm</location>
        <location evidence="2">Cytosol</location>
    </subcellularLocation>
</comment>
<evidence type="ECO:0000256" key="4">
    <source>
        <dbReference type="ARBA" id="ARBA00011925"/>
    </source>
</evidence>
<protein>
    <recommendedName>
        <fullName evidence="14">Large ribosomal subunit protein uL10</fullName>
        <ecNumber evidence="4">2.1.1.319</ecNumber>
    </recommendedName>
    <alternativeName>
        <fullName evidence="15">60S acidic ribosomal protein P0</fullName>
    </alternativeName>
</protein>
<keyword evidence="9" id="KW-0479">Metal-binding</keyword>
<dbReference type="PANTHER" id="PTHR45699:SF3">
    <property type="entry name" value="LARGE RIBOSOMAL SUBUNIT PROTEIN UL10"/>
    <property type="match status" value="1"/>
</dbReference>
<evidence type="ECO:0000259" key="23">
    <source>
        <dbReference type="Pfam" id="PF21137"/>
    </source>
</evidence>
<dbReference type="SUPFAM" id="SSF57667">
    <property type="entry name" value="beta-beta-alpha zinc fingers"/>
    <property type="match status" value="1"/>
</dbReference>
<dbReference type="Gene3D" id="2.70.160.11">
    <property type="entry name" value="Hnrnp arginine n-methyltransferase1"/>
    <property type="match status" value="1"/>
</dbReference>
<feature type="compositionally biased region" description="Low complexity" evidence="20">
    <location>
        <begin position="829"/>
        <end position="842"/>
    </location>
</feature>
<keyword evidence="26" id="KW-1185">Reference proteome</keyword>
<dbReference type="InterPro" id="IPR029063">
    <property type="entry name" value="SAM-dependent_MTases_sf"/>
</dbReference>
<dbReference type="VEuPathDB" id="VectorBase:ASTE016277"/>
<dbReference type="SUPFAM" id="SSF160369">
    <property type="entry name" value="Ribosomal protein L10-like"/>
    <property type="match status" value="1"/>
</dbReference>
<accession>A0A182Y7C3</accession>
<evidence type="ECO:0000256" key="3">
    <source>
        <dbReference type="ARBA" id="ARBA00008889"/>
    </source>
</evidence>
<dbReference type="Pfam" id="PF21137">
    <property type="entry name" value="ANM3_C2H2_Zf"/>
    <property type="match status" value="1"/>
</dbReference>
<evidence type="ECO:0000256" key="11">
    <source>
        <dbReference type="ARBA" id="ARBA00022833"/>
    </source>
</evidence>
<dbReference type="CDD" id="cd05795">
    <property type="entry name" value="Ribosomal_P0_L10e"/>
    <property type="match status" value="1"/>
</dbReference>
<dbReference type="GO" id="GO:0000027">
    <property type="term" value="P:ribosomal large subunit assembly"/>
    <property type="evidence" value="ECO:0007669"/>
    <property type="project" value="TreeGrafter"/>
</dbReference>
<dbReference type="InterPro" id="IPR043164">
    <property type="entry name" value="Ribosomal_uL10-like_insert_sf"/>
</dbReference>
<dbReference type="STRING" id="30069.A0A182Y7C3"/>
<dbReference type="EnsemblMetazoa" id="ASTEI04359-RA">
    <property type="protein sequence ID" value="ASTEI04359-PA"/>
    <property type="gene ID" value="ASTEI04359"/>
</dbReference>
<dbReference type="InterPro" id="IPR050323">
    <property type="entry name" value="Ribosomal_protein_uL10"/>
</dbReference>
<dbReference type="VEuPathDB" id="VectorBase:ASTEI04359"/>
<evidence type="ECO:0000259" key="21">
    <source>
        <dbReference type="Pfam" id="PF13847"/>
    </source>
</evidence>
<evidence type="ECO:0000256" key="1">
    <source>
        <dbReference type="ARBA" id="ARBA00002200"/>
    </source>
</evidence>
<dbReference type="GO" id="GO:0005634">
    <property type="term" value="C:nucleus"/>
    <property type="evidence" value="ECO:0007669"/>
    <property type="project" value="UniProtKB-SubCell"/>
</dbReference>
<comment type="catalytic activity">
    <reaction evidence="16">
        <text>L-arginyl-[protein] + 2 S-adenosyl-L-methionine = N(omega),N(omega)-dimethyl-L-arginyl-[protein] + 2 S-adenosyl-L-homocysteine + 2 H(+)</text>
        <dbReference type="Rhea" id="RHEA:48096"/>
        <dbReference type="Rhea" id="RHEA-COMP:10532"/>
        <dbReference type="Rhea" id="RHEA-COMP:11991"/>
        <dbReference type="ChEBI" id="CHEBI:15378"/>
        <dbReference type="ChEBI" id="CHEBI:29965"/>
        <dbReference type="ChEBI" id="CHEBI:57856"/>
        <dbReference type="ChEBI" id="CHEBI:59789"/>
        <dbReference type="ChEBI" id="CHEBI:61897"/>
        <dbReference type="EC" id="2.1.1.319"/>
    </reaction>
    <physiologicalReaction direction="left-to-right" evidence="16">
        <dbReference type="Rhea" id="RHEA:48097"/>
    </physiologicalReaction>
</comment>
<keyword evidence="6 18" id="KW-0489">Methyltransferase</keyword>
<comment type="similarity">
    <text evidence="3">Belongs to the universal ribosomal protein uL10 family.</text>
</comment>
<dbReference type="Pfam" id="PF22528">
    <property type="entry name" value="PRMT_C"/>
    <property type="match status" value="1"/>
</dbReference>
<feature type="domain" description="Large ribosomal subunit protein uL10-like insertion" evidence="22">
    <location>
        <begin position="660"/>
        <end position="729"/>
    </location>
</feature>
<evidence type="ECO:0000313" key="26">
    <source>
        <dbReference type="Proteomes" id="UP000076408"/>
    </source>
</evidence>
<keyword evidence="12" id="KW-0689">Ribosomal protein</keyword>
<feature type="domain" description="Protein arginine N-methyltransferase" evidence="24">
    <location>
        <begin position="393"/>
        <end position="536"/>
    </location>
</feature>
<evidence type="ECO:0000256" key="18">
    <source>
        <dbReference type="PROSITE-ProRule" id="PRU01015"/>
    </source>
</evidence>
<feature type="region of interest" description="Disordered" evidence="20">
    <location>
        <begin position="1"/>
        <end position="20"/>
    </location>
</feature>
<reference evidence="26" key="1">
    <citation type="journal article" date="2014" name="Genome Biol.">
        <title>Genome analysis of a major urban malaria vector mosquito, Anopheles stephensi.</title>
        <authorList>
            <person name="Jiang X."/>
            <person name="Peery A."/>
            <person name="Hall A.B."/>
            <person name="Sharma A."/>
            <person name="Chen X.G."/>
            <person name="Waterhouse R.M."/>
            <person name="Komissarov A."/>
            <person name="Riehle M.M."/>
            <person name="Shouche Y."/>
            <person name="Sharakhova M.V."/>
            <person name="Lawson D."/>
            <person name="Pakpour N."/>
            <person name="Arensburger P."/>
            <person name="Davidson V.L."/>
            <person name="Eiglmeier K."/>
            <person name="Emrich S."/>
            <person name="George P."/>
            <person name="Kennedy R.C."/>
            <person name="Mane S.P."/>
            <person name="Maslen G."/>
            <person name="Oringanje C."/>
            <person name="Qi Y."/>
            <person name="Settlage R."/>
            <person name="Tojo M."/>
            <person name="Tubio J.M."/>
            <person name="Unger M.F."/>
            <person name="Wang B."/>
            <person name="Vernick K.D."/>
            <person name="Ribeiro J.M."/>
            <person name="James A.A."/>
            <person name="Michel K."/>
            <person name="Riehle M.A."/>
            <person name="Luckhart S."/>
            <person name="Sharakhov I.V."/>
            <person name="Tu Z."/>
        </authorList>
    </citation>
    <scope>NUCLEOTIDE SEQUENCE [LARGE SCALE GENOMIC DNA]</scope>
    <source>
        <strain evidence="26">Indian</strain>
    </source>
</reference>
<feature type="coiled-coil region" evidence="19">
    <location>
        <begin position="153"/>
        <end position="187"/>
    </location>
</feature>
<dbReference type="PANTHER" id="PTHR45699">
    <property type="entry name" value="60S ACIDIC RIBOSOMAL PROTEIN P0"/>
    <property type="match status" value="1"/>
</dbReference>
<dbReference type="VEuPathDB" id="VectorBase:ASTEI20_035741"/>
<dbReference type="InterPro" id="IPR049482">
    <property type="entry name" value="ANM3-like_C2H2_Zf"/>
</dbReference>
<dbReference type="InterPro" id="IPR025799">
    <property type="entry name" value="Arg_MeTrfase"/>
</dbReference>
<evidence type="ECO:0000256" key="20">
    <source>
        <dbReference type="SAM" id="MobiDB-lite"/>
    </source>
</evidence>
<feature type="region of interest" description="Disordered" evidence="20">
    <location>
        <begin position="829"/>
        <end position="864"/>
    </location>
</feature>
<evidence type="ECO:0000256" key="12">
    <source>
        <dbReference type="ARBA" id="ARBA00022980"/>
    </source>
</evidence>
<dbReference type="GO" id="GO:0035242">
    <property type="term" value="F:protein-arginine omega-N asymmetric methyltransferase activity"/>
    <property type="evidence" value="ECO:0007669"/>
    <property type="project" value="UniProtKB-EC"/>
</dbReference>
<evidence type="ECO:0000256" key="9">
    <source>
        <dbReference type="ARBA" id="ARBA00022723"/>
    </source>
</evidence>
<dbReference type="InterPro" id="IPR055135">
    <property type="entry name" value="PRMT_dom"/>
</dbReference>
<dbReference type="AlphaFoldDB" id="A0A182Y7C3"/>
<evidence type="ECO:0000256" key="15">
    <source>
        <dbReference type="ARBA" id="ARBA00035444"/>
    </source>
</evidence>
<dbReference type="EC" id="2.1.1.319" evidence="4"/>
<keyword evidence="19" id="KW-0175">Coiled coil</keyword>
<evidence type="ECO:0000259" key="24">
    <source>
        <dbReference type="Pfam" id="PF22528"/>
    </source>
</evidence>
<dbReference type="GO" id="GO:0022625">
    <property type="term" value="C:cytosolic large ribosomal subunit"/>
    <property type="evidence" value="ECO:0007669"/>
    <property type="project" value="TreeGrafter"/>
</dbReference>
<keyword evidence="13" id="KW-0687">Ribonucleoprotein</keyword>
<evidence type="ECO:0000256" key="8">
    <source>
        <dbReference type="ARBA" id="ARBA00022691"/>
    </source>
</evidence>
<feature type="region of interest" description="Disordered" evidence="20">
    <location>
        <begin position="193"/>
        <end position="212"/>
    </location>
</feature>